<name>A0A935C3V7_9FIRM</name>
<feature type="transmembrane region" description="Helical" evidence="1">
    <location>
        <begin position="116"/>
        <end position="136"/>
    </location>
</feature>
<keyword evidence="1" id="KW-0812">Transmembrane</keyword>
<proteinExistence type="predicted"/>
<feature type="transmembrane region" description="Helical" evidence="1">
    <location>
        <begin position="7"/>
        <end position="27"/>
    </location>
</feature>
<dbReference type="RefSeq" id="WP_201428007.1">
    <property type="nucleotide sequence ID" value="NZ_JAEQMG010000118.1"/>
</dbReference>
<reference evidence="2" key="1">
    <citation type="submission" date="2021-01" db="EMBL/GenBank/DDBJ databases">
        <title>Genome public.</title>
        <authorList>
            <person name="Liu C."/>
            <person name="Sun Q."/>
        </authorList>
    </citation>
    <scope>NUCLEOTIDE SEQUENCE</scope>
    <source>
        <strain evidence="2">M6</strain>
    </source>
</reference>
<evidence type="ECO:0000313" key="3">
    <source>
        <dbReference type="Proteomes" id="UP000633365"/>
    </source>
</evidence>
<dbReference type="EMBL" id="JAEQMG010000118">
    <property type="protein sequence ID" value="MBK6089222.1"/>
    <property type="molecule type" value="Genomic_DNA"/>
</dbReference>
<accession>A0A935C3V7</accession>
<feature type="transmembrane region" description="Helical" evidence="1">
    <location>
        <begin position="33"/>
        <end position="56"/>
    </location>
</feature>
<keyword evidence="1" id="KW-1133">Transmembrane helix</keyword>
<comment type="caution">
    <text evidence="2">The sequence shown here is derived from an EMBL/GenBank/DDBJ whole genome shotgun (WGS) entry which is preliminary data.</text>
</comment>
<evidence type="ECO:0000256" key="1">
    <source>
        <dbReference type="SAM" id="Phobius"/>
    </source>
</evidence>
<dbReference type="Proteomes" id="UP000633365">
    <property type="component" value="Unassembled WGS sequence"/>
</dbReference>
<evidence type="ECO:0000313" key="2">
    <source>
        <dbReference type="EMBL" id="MBK6089222.1"/>
    </source>
</evidence>
<feature type="transmembrane region" description="Helical" evidence="1">
    <location>
        <begin position="142"/>
        <end position="160"/>
    </location>
</feature>
<feature type="transmembrane region" description="Helical" evidence="1">
    <location>
        <begin position="63"/>
        <end position="81"/>
    </location>
</feature>
<keyword evidence="3" id="KW-1185">Reference proteome</keyword>
<dbReference type="AlphaFoldDB" id="A0A935C3V7"/>
<protein>
    <submittedName>
        <fullName evidence="2">Uncharacterized protein</fullName>
    </submittedName>
</protein>
<sequence>MKKANTLGGLYFLVHFLVEITSFYVVTSYTQSPYVWILMFVYDFVAFVPQGVFGYLRDNGIRVNFALVGTALTTLALVLMWADSNVFLIVTVVAIGNCFVHIHGAEVTLRNSPGRITPAAVFVAGGSFGVITGKLLAANQIAVPWLIGLNLLSLLPILFADGSRRATGRKT</sequence>
<feature type="transmembrane region" description="Helical" evidence="1">
    <location>
        <begin position="87"/>
        <end position="104"/>
    </location>
</feature>
<keyword evidence="1" id="KW-0472">Membrane</keyword>
<organism evidence="2 3">
    <name type="scientific">Ruminococcus difficilis</name>
    <dbReference type="NCBI Taxonomy" id="2763069"/>
    <lineage>
        <taxon>Bacteria</taxon>
        <taxon>Bacillati</taxon>
        <taxon>Bacillota</taxon>
        <taxon>Clostridia</taxon>
        <taxon>Eubacteriales</taxon>
        <taxon>Oscillospiraceae</taxon>
        <taxon>Ruminococcus</taxon>
    </lineage>
</organism>
<gene>
    <name evidence="2" type="ORF">JKK62_11330</name>
</gene>